<evidence type="ECO:0000256" key="1">
    <source>
        <dbReference type="PROSITE-ProRule" id="PRU00175"/>
    </source>
</evidence>
<dbReference type="Proteomes" id="UP000325081">
    <property type="component" value="Unassembled WGS sequence"/>
</dbReference>
<evidence type="ECO:0000313" key="5">
    <source>
        <dbReference type="Proteomes" id="UP000325081"/>
    </source>
</evidence>
<accession>A0A5A7R8M6</accession>
<dbReference type="InterPro" id="IPR013083">
    <property type="entry name" value="Znf_RING/FYVE/PHD"/>
</dbReference>
<dbReference type="OrthoDB" id="1711136at2759"/>
<dbReference type="EMBL" id="BKCP01010514">
    <property type="protein sequence ID" value="GER52907.1"/>
    <property type="molecule type" value="Genomic_DNA"/>
</dbReference>
<feature type="region of interest" description="Disordered" evidence="2">
    <location>
        <begin position="88"/>
        <end position="114"/>
    </location>
</feature>
<dbReference type="SMART" id="SM00184">
    <property type="entry name" value="RING"/>
    <property type="match status" value="1"/>
</dbReference>
<proteinExistence type="predicted"/>
<dbReference type="SUPFAM" id="SSF57850">
    <property type="entry name" value="RING/U-box"/>
    <property type="match status" value="1"/>
</dbReference>
<keyword evidence="1" id="KW-0863">Zinc-finger</keyword>
<dbReference type="PROSITE" id="PS50089">
    <property type="entry name" value="ZF_RING_2"/>
    <property type="match status" value="1"/>
</dbReference>
<gene>
    <name evidence="4" type="ORF">STAS_30385</name>
</gene>
<name>A0A5A7R8M6_STRAF</name>
<dbReference type="GO" id="GO:0008270">
    <property type="term" value="F:zinc ion binding"/>
    <property type="evidence" value="ECO:0007669"/>
    <property type="project" value="UniProtKB-KW"/>
</dbReference>
<feature type="domain" description="RING-type" evidence="3">
    <location>
        <begin position="175"/>
        <end position="213"/>
    </location>
</feature>
<keyword evidence="1" id="KW-0479">Metal-binding</keyword>
<dbReference type="AlphaFoldDB" id="A0A5A7R8M6"/>
<comment type="caution">
    <text evidence="4">The sequence shown here is derived from an EMBL/GenBank/DDBJ whole genome shotgun (WGS) entry which is preliminary data.</text>
</comment>
<dbReference type="Gene3D" id="3.30.40.10">
    <property type="entry name" value="Zinc/RING finger domain, C3HC4 (zinc finger)"/>
    <property type="match status" value="1"/>
</dbReference>
<organism evidence="4 5">
    <name type="scientific">Striga asiatica</name>
    <name type="common">Asiatic witchweed</name>
    <name type="synonym">Buchnera asiatica</name>
    <dbReference type="NCBI Taxonomy" id="4170"/>
    <lineage>
        <taxon>Eukaryota</taxon>
        <taxon>Viridiplantae</taxon>
        <taxon>Streptophyta</taxon>
        <taxon>Embryophyta</taxon>
        <taxon>Tracheophyta</taxon>
        <taxon>Spermatophyta</taxon>
        <taxon>Magnoliopsida</taxon>
        <taxon>eudicotyledons</taxon>
        <taxon>Gunneridae</taxon>
        <taxon>Pentapetalae</taxon>
        <taxon>asterids</taxon>
        <taxon>lamiids</taxon>
        <taxon>Lamiales</taxon>
        <taxon>Orobanchaceae</taxon>
        <taxon>Buchnereae</taxon>
        <taxon>Striga</taxon>
    </lineage>
</organism>
<dbReference type="Pfam" id="PF13920">
    <property type="entry name" value="zf-C3HC4_3"/>
    <property type="match status" value="1"/>
</dbReference>
<reference evidence="5" key="1">
    <citation type="journal article" date="2019" name="Curr. Biol.">
        <title>Genome Sequence of Striga asiatica Provides Insight into the Evolution of Plant Parasitism.</title>
        <authorList>
            <person name="Yoshida S."/>
            <person name="Kim S."/>
            <person name="Wafula E.K."/>
            <person name="Tanskanen J."/>
            <person name="Kim Y.M."/>
            <person name="Honaas L."/>
            <person name="Yang Z."/>
            <person name="Spallek T."/>
            <person name="Conn C.E."/>
            <person name="Ichihashi Y."/>
            <person name="Cheong K."/>
            <person name="Cui S."/>
            <person name="Der J.P."/>
            <person name="Gundlach H."/>
            <person name="Jiao Y."/>
            <person name="Hori C."/>
            <person name="Ishida J.K."/>
            <person name="Kasahara H."/>
            <person name="Kiba T."/>
            <person name="Kim M.S."/>
            <person name="Koo N."/>
            <person name="Laohavisit A."/>
            <person name="Lee Y.H."/>
            <person name="Lumba S."/>
            <person name="McCourt P."/>
            <person name="Mortimer J.C."/>
            <person name="Mutuku J.M."/>
            <person name="Nomura T."/>
            <person name="Sasaki-Sekimoto Y."/>
            <person name="Seto Y."/>
            <person name="Wang Y."/>
            <person name="Wakatake T."/>
            <person name="Sakakibara H."/>
            <person name="Demura T."/>
            <person name="Yamaguchi S."/>
            <person name="Yoneyama K."/>
            <person name="Manabe R.I."/>
            <person name="Nelson D.C."/>
            <person name="Schulman A.H."/>
            <person name="Timko M.P."/>
            <person name="dePamphilis C.W."/>
            <person name="Choi D."/>
            <person name="Shirasu K."/>
        </authorList>
    </citation>
    <scope>NUCLEOTIDE SEQUENCE [LARGE SCALE GENOMIC DNA]</scope>
    <source>
        <strain evidence="5">cv. UVA1</strain>
    </source>
</reference>
<keyword evidence="1" id="KW-0862">Zinc</keyword>
<dbReference type="InterPro" id="IPR001841">
    <property type="entry name" value="Znf_RING"/>
</dbReference>
<protein>
    <submittedName>
        <fullName evidence="4">RING/U-box superfamily protein</fullName>
    </submittedName>
</protein>
<evidence type="ECO:0000313" key="4">
    <source>
        <dbReference type="EMBL" id="GER52907.1"/>
    </source>
</evidence>
<evidence type="ECO:0000259" key="3">
    <source>
        <dbReference type="PROSITE" id="PS50089"/>
    </source>
</evidence>
<dbReference type="PANTHER" id="PTHR46629">
    <property type="entry name" value="OS01G0917900 PROTEIN"/>
    <property type="match status" value="1"/>
</dbReference>
<evidence type="ECO:0000256" key="2">
    <source>
        <dbReference type="SAM" id="MobiDB-lite"/>
    </source>
</evidence>
<keyword evidence="5" id="KW-1185">Reference proteome</keyword>
<sequence>MSQLGEMLSLGLQARIDLEGGARTIVELLRSAERMDGADQAAARRPSFKERLGLKALACCGATWALGLGLGPTSATGDVEDQQTIGPHEVEPIPSARDPADDGPSPPCGARPQAGPGMNLAAALAAERQLRATEEPAVEADCRSGEAAERVSLMRLLEQSAEGRGEEEEGFGWVCCVCMGRKKGAAFIPCGHAFCRVCSRELWLSRGACPLCNRPILDILDIY</sequence>